<sequence length="133" mass="15417">MRWLPFAITGLLSRLKIDYEKYRFTFEIRRKQYLNSNLIFFAYINLERVLVTENIDTKGLKRWNVQIVEAIEKDFAVVDKLTVIGSKNYIPVAFTASQTSTVLLDVVPQFAVVESARKPIPDHENLVCGKQSY</sequence>
<organism evidence="1 2">
    <name type="scientific">Melipona quadrifasciata</name>
    <dbReference type="NCBI Taxonomy" id="166423"/>
    <lineage>
        <taxon>Eukaryota</taxon>
        <taxon>Metazoa</taxon>
        <taxon>Ecdysozoa</taxon>
        <taxon>Arthropoda</taxon>
        <taxon>Hexapoda</taxon>
        <taxon>Insecta</taxon>
        <taxon>Pterygota</taxon>
        <taxon>Neoptera</taxon>
        <taxon>Endopterygota</taxon>
        <taxon>Hymenoptera</taxon>
        <taxon>Apocrita</taxon>
        <taxon>Aculeata</taxon>
        <taxon>Apoidea</taxon>
        <taxon>Anthophila</taxon>
        <taxon>Apidae</taxon>
        <taxon>Melipona</taxon>
    </lineage>
</organism>
<dbReference type="EMBL" id="KQ435789">
    <property type="protein sequence ID" value="KOX74420.1"/>
    <property type="molecule type" value="Genomic_DNA"/>
</dbReference>
<reference evidence="1 2" key="1">
    <citation type="submission" date="2015-07" db="EMBL/GenBank/DDBJ databases">
        <title>The genome of Melipona quadrifasciata.</title>
        <authorList>
            <person name="Pan H."/>
            <person name="Kapheim K."/>
        </authorList>
    </citation>
    <scope>NUCLEOTIDE SEQUENCE [LARGE SCALE GENOMIC DNA]</scope>
    <source>
        <strain evidence="1">0111107301</strain>
        <tissue evidence="1">Whole body</tissue>
    </source>
</reference>
<proteinExistence type="predicted"/>
<evidence type="ECO:0000313" key="2">
    <source>
        <dbReference type="Proteomes" id="UP000053105"/>
    </source>
</evidence>
<name>A0A0M8ZZR0_9HYME</name>
<protein>
    <submittedName>
        <fullName evidence="1">Uncharacterized protein</fullName>
    </submittedName>
</protein>
<accession>A0A0M8ZZR0</accession>
<dbReference type="Proteomes" id="UP000053105">
    <property type="component" value="Unassembled WGS sequence"/>
</dbReference>
<gene>
    <name evidence="1" type="ORF">WN51_00403</name>
</gene>
<evidence type="ECO:0000313" key="1">
    <source>
        <dbReference type="EMBL" id="KOX74420.1"/>
    </source>
</evidence>
<dbReference type="AlphaFoldDB" id="A0A0M8ZZR0"/>
<keyword evidence="2" id="KW-1185">Reference proteome</keyword>